<evidence type="ECO:0000256" key="1">
    <source>
        <dbReference type="SAM" id="Phobius"/>
    </source>
</evidence>
<proteinExistence type="predicted"/>
<dbReference type="Pfam" id="PF19578">
    <property type="entry name" value="DUF6090"/>
    <property type="match status" value="1"/>
</dbReference>
<dbReference type="InterPro" id="IPR045749">
    <property type="entry name" value="DUF6090"/>
</dbReference>
<accession>A0ABU2YK82</accession>
<dbReference type="EMBL" id="JAVRIA010000003">
    <property type="protein sequence ID" value="MDT0558296.1"/>
    <property type="molecule type" value="Genomic_DNA"/>
</dbReference>
<protein>
    <submittedName>
        <fullName evidence="2">DUF6090 family protein</fullName>
    </submittedName>
</protein>
<evidence type="ECO:0000313" key="3">
    <source>
        <dbReference type="Proteomes" id="UP001259492"/>
    </source>
</evidence>
<keyword evidence="1" id="KW-0472">Membrane</keyword>
<keyword evidence="1" id="KW-0812">Transmembrane</keyword>
<gene>
    <name evidence="2" type="ORF">RM697_06550</name>
</gene>
<organism evidence="2 3">
    <name type="scientific">Microcosmobacter mediterraneus</name>
    <dbReference type="NCBI Taxonomy" id="3075607"/>
    <lineage>
        <taxon>Bacteria</taxon>
        <taxon>Pseudomonadati</taxon>
        <taxon>Bacteroidota</taxon>
        <taxon>Flavobacteriia</taxon>
        <taxon>Flavobacteriales</taxon>
        <taxon>Flavobacteriaceae</taxon>
        <taxon>Microcosmobacter</taxon>
    </lineage>
</organism>
<dbReference type="RefSeq" id="WP_311427070.1">
    <property type="nucleotide sequence ID" value="NZ_JAVRIA010000003.1"/>
</dbReference>
<feature type="transmembrane region" description="Helical" evidence="1">
    <location>
        <begin position="21"/>
        <end position="42"/>
    </location>
</feature>
<reference evidence="2 3" key="1">
    <citation type="submission" date="2023-09" db="EMBL/GenBank/DDBJ databases">
        <authorList>
            <person name="Rey-Velasco X."/>
        </authorList>
    </citation>
    <scope>NUCLEOTIDE SEQUENCE [LARGE SCALE GENOMIC DNA]</scope>
    <source>
        <strain evidence="2 3">W332</strain>
    </source>
</reference>
<dbReference type="Proteomes" id="UP001259492">
    <property type="component" value="Unassembled WGS sequence"/>
</dbReference>
<name>A0ABU2YK82_9FLAO</name>
<keyword evidence="1" id="KW-1133">Transmembrane helix</keyword>
<evidence type="ECO:0000313" key="2">
    <source>
        <dbReference type="EMBL" id="MDT0558296.1"/>
    </source>
</evidence>
<comment type="caution">
    <text evidence="2">The sequence shown here is derived from an EMBL/GenBank/DDBJ whole genome shotgun (WGS) entry which is preliminary data.</text>
</comment>
<sequence>MIKFFRHIRKSLIEKNKMGKYFKYAIGEILLVVIGILIALQINNWNETRKDTIKAKSYLLNIKEDLKKDTTAYNAAIGSLKSTLPDTEFLLSIKDFKTLKYDSLYNSLPTVYYEISINSQTFDKLINSGITDLGDDTQLFDDINNYYTNISNNYYSVRNWDIKETNKEADFFFNQSFEIPNSYFNYYGIKTNFFSAKSPDENLATFSNMMRSVEARNKLKSAYFRKSRLFNTFEDIKKEAIKLLNKIDEKTQ</sequence>
<keyword evidence="3" id="KW-1185">Reference proteome</keyword>